<proteinExistence type="predicted"/>
<feature type="non-terminal residue" evidence="5">
    <location>
        <position position="1354"/>
    </location>
</feature>
<keyword evidence="2" id="KW-0808">Transferase</keyword>
<dbReference type="Pfam" id="PF00588">
    <property type="entry name" value="SpoU_methylase"/>
    <property type="match status" value="1"/>
</dbReference>
<name>A0A0H5RC01_9EUKA</name>
<dbReference type="CDD" id="cd18091">
    <property type="entry name" value="SpoU-like_TRM3-like"/>
    <property type="match status" value="1"/>
</dbReference>
<dbReference type="EMBL" id="HACM01011323">
    <property type="protein sequence ID" value="CRZ11765.1"/>
    <property type="molecule type" value="Transcribed_RNA"/>
</dbReference>
<feature type="region of interest" description="Disordered" evidence="3">
    <location>
        <begin position="1120"/>
        <end position="1140"/>
    </location>
</feature>
<organism evidence="5">
    <name type="scientific">Spongospora subterranea</name>
    <dbReference type="NCBI Taxonomy" id="70186"/>
    <lineage>
        <taxon>Eukaryota</taxon>
        <taxon>Sar</taxon>
        <taxon>Rhizaria</taxon>
        <taxon>Endomyxa</taxon>
        <taxon>Phytomyxea</taxon>
        <taxon>Plasmodiophorida</taxon>
        <taxon>Plasmodiophoridae</taxon>
        <taxon>Spongospora</taxon>
    </lineage>
</organism>
<dbReference type="GO" id="GO:0003723">
    <property type="term" value="F:RNA binding"/>
    <property type="evidence" value="ECO:0007669"/>
    <property type="project" value="InterPro"/>
</dbReference>
<evidence type="ECO:0000256" key="1">
    <source>
        <dbReference type="ARBA" id="ARBA00022603"/>
    </source>
</evidence>
<dbReference type="InterPro" id="IPR029026">
    <property type="entry name" value="tRNA_m1G_MTases_N"/>
</dbReference>
<dbReference type="PANTHER" id="PTHR12029">
    <property type="entry name" value="RNA METHYLTRANSFERASE"/>
    <property type="match status" value="1"/>
</dbReference>
<dbReference type="InterPro" id="IPR029028">
    <property type="entry name" value="Alpha/beta_knot_MTases"/>
</dbReference>
<dbReference type="SUPFAM" id="SSF48371">
    <property type="entry name" value="ARM repeat"/>
    <property type="match status" value="1"/>
</dbReference>
<dbReference type="InterPro" id="IPR044748">
    <property type="entry name" value="Trm3/TARBP1_C"/>
</dbReference>
<dbReference type="GO" id="GO:0030488">
    <property type="term" value="P:tRNA methylation"/>
    <property type="evidence" value="ECO:0007669"/>
    <property type="project" value="InterPro"/>
</dbReference>
<reference evidence="5" key="1">
    <citation type="submission" date="2015-04" db="EMBL/GenBank/DDBJ databases">
        <title>The genome sequence of the plant pathogenic Rhizarian Plasmodiophora brassicae reveals insights in its biotrophic life cycle and the origin of chitin synthesis.</title>
        <authorList>
            <person name="Schwelm A."/>
            <person name="Fogelqvist J."/>
            <person name="Knaust A."/>
            <person name="Julke S."/>
            <person name="Lilja T."/>
            <person name="Dhandapani V."/>
            <person name="Bonilla-Rosso G."/>
            <person name="Karlsson M."/>
            <person name="Shevchenko A."/>
            <person name="Choi S.R."/>
            <person name="Kim H.G."/>
            <person name="Park J.Y."/>
            <person name="Lim Y.P."/>
            <person name="Ludwig-Muller J."/>
            <person name="Dixelius C."/>
        </authorList>
    </citation>
    <scope>NUCLEOTIDE SEQUENCE</scope>
    <source>
        <tissue evidence="5">Potato root galls</tissue>
    </source>
</reference>
<dbReference type="GO" id="GO:0016423">
    <property type="term" value="F:tRNA (guanine) methyltransferase activity"/>
    <property type="evidence" value="ECO:0007669"/>
    <property type="project" value="InterPro"/>
</dbReference>
<evidence type="ECO:0000259" key="4">
    <source>
        <dbReference type="Pfam" id="PF00588"/>
    </source>
</evidence>
<sequence>HQEMNREQDIVSVLIPKLSGLCSSGDPVSLDVCHTIIVVITVDDQAKIVANLLSRPIDDPALLVSTLRVVFAIMELSRSRYEKMAPQFLTHHLFPRLSSQYSPEICNHIVNLCTDMVVLFPDTFTPYRQYCLNLSQSHLPSAIALSVNIGKHGDNYDEFILEMFIMGLDKALTSPSYTDCARILLPGLCPLRRPRLNCITHLYNSLTAVLSRQDAVDPKLLVPILVRFSPVIHEHLNDTQSWSNIILQFCLDQLSTAKAPHRKSCLYLLEHDPTHDWSLYVRIWESFDTQNSNELFQCWSGISQIMNIPDRSPWLLALFSYGLTCARLKADVFQLIMALESIPNGLARQFIVKTLLPLSCNQSWVRSVRGKDRRSITAEAISADVMRFITNVYNAIEHDCQLFLQQMVNAVYLDHDLGQYASIAAPFLEFVASQKCDHRWVNNALVGQFRRSASLAYIPSVRLIEHENMLNIVNRHGDFANLSVVVIGAFFTALTTEVALYIADSQWATTHIPEYCRHWLCGQSLPTADPQPFIRLLPLVSESCEDYVDIIISCLQCICDAHTRPYSSHQFCPYRARALVAGVSLERSDPRFVKAVSRFMNDRGDDLCSTLSSQQMSNDQAKHLFQYLFRRFPDNSSLRAHVRHCQDQVNIAISSHQESATLQSLYDYLDSLHNVASSPSLPPQLLQWLMSSSESPPMVFKCLARSIGLGTTVSEEFAELVFDPLLNLLSSSYEDSLADAFIVIRLILPLLSLANMAKLAHGAIDAFFIASARCQAQVAAGFLSAIFPPALVDHQDYHEQVVITSLCSRPLPYSLSIALVNHMCPIWLTCNKIAILYCNLIISLSICQDFAEQNPKSVHVRISILAMYNAFQDRTFVDMLIRRHLSELRQIQLLPNSRFSSSVEGRQFLLHMQAIGFLADRCSLEGVAEFRSSLWELLYQGLAPDARQATESVMVKLLISHPVESFEQDCCPRLSNLPFHPINRPTVETSVAVVTASAILNLSEPIPAHSFTIIVDSLALRCSHNAGLVRAASQYYLVQIYQHVQGNAFSPFALTMAQHLSISPDFIELDKRIGRKLQEFHPLQFCSFANGEFPVITVGAVTAAISEALSQIKSHEDGFDPDYRRKLSRQTPSAEARFKPDDTASDYQKKLIPLEKYYQDFDLESSKRLILEQTYRRGEGAKSASPLILLASLIHKPTNLGGLARTAEIFGIQSIVVHDGRVVEDPQFTTLSVTAQKWVDIKECPQENLPDYIDGLKAQGYMIVGVEQTAQSVSLEAFEFPEKCALLLGTEKTGIPASLLTSVDVCVEIPQQGVIRSLNVHVSGGDTLFICAFSNNSLNLFPAICLWQYTSQRL</sequence>
<accession>A0A0H5RC01</accession>
<protein>
    <recommendedName>
        <fullName evidence="4">tRNA/rRNA methyltransferase SpoU type domain-containing protein</fullName>
    </recommendedName>
</protein>
<feature type="non-terminal residue" evidence="5">
    <location>
        <position position="1"/>
    </location>
</feature>
<dbReference type="InterPro" id="IPR016024">
    <property type="entry name" value="ARM-type_fold"/>
</dbReference>
<evidence type="ECO:0000256" key="3">
    <source>
        <dbReference type="SAM" id="MobiDB-lite"/>
    </source>
</evidence>
<dbReference type="PANTHER" id="PTHR12029:SF11">
    <property type="entry name" value="METHYLTRANSFERASE TARBP1-RELATED"/>
    <property type="match status" value="1"/>
</dbReference>
<evidence type="ECO:0000313" key="5">
    <source>
        <dbReference type="EMBL" id="CRZ11765.1"/>
    </source>
</evidence>
<keyword evidence="1" id="KW-0489">Methyltransferase</keyword>
<feature type="domain" description="tRNA/rRNA methyltransferase SpoU type" evidence="4">
    <location>
        <begin position="1187"/>
        <end position="1325"/>
    </location>
</feature>
<dbReference type="Gene3D" id="3.40.1280.10">
    <property type="match status" value="1"/>
</dbReference>
<dbReference type="InterPro" id="IPR045330">
    <property type="entry name" value="TRM3/TARBP1"/>
</dbReference>
<dbReference type="SUPFAM" id="SSF75217">
    <property type="entry name" value="alpha/beta knot"/>
    <property type="match status" value="1"/>
</dbReference>
<evidence type="ECO:0000256" key="2">
    <source>
        <dbReference type="ARBA" id="ARBA00022679"/>
    </source>
</evidence>
<dbReference type="InterPro" id="IPR001537">
    <property type="entry name" value="SpoU_MeTrfase"/>
</dbReference>